<dbReference type="InterPro" id="IPR028098">
    <property type="entry name" value="Glyco_trans_4-like_N"/>
</dbReference>
<evidence type="ECO:0000313" key="5">
    <source>
        <dbReference type="Proteomes" id="UP000177960"/>
    </source>
</evidence>
<accession>A0A1G1ZIF9</accession>
<dbReference type="Pfam" id="PF13439">
    <property type="entry name" value="Glyco_transf_4"/>
    <property type="match status" value="1"/>
</dbReference>
<dbReference type="STRING" id="1798404.A3B92_00670"/>
<dbReference type="Gene3D" id="3.40.50.2000">
    <property type="entry name" value="Glycogen Phosphorylase B"/>
    <property type="match status" value="2"/>
</dbReference>
<organism evidence="4 5">
    <name type="scientific">Candidatus Harrisonbacteria bacterium RIFCSPHIGHO2_02_FULL_42_16</name>
    <dbReference type="NCBI Taxonomy" id="1798404"/>
    <lineage>
        <taxon>Bacteria</taxon>
        <taxon>Candidatus Harrisoniibacteriota</taxon>
    </lineage>
</organism>
<comment type="caution">
    <text evidence="4">The sequence shown here is derived from an EMBL/GenBank/DDBJ whole genome shotgun (WGS) entry which is preliminary data.</text>
</comment>
<dbReference type="PANTHER" id="PTHR46401">
    <property type="entry name" value="GLYCOSYLTRANSFERASE WBBK-RELATED"/>
    <property type="match status" value="1"/>
</dbReference>
<gene>
    <name evidence="4" type="ORF">A3B92_00670</name>
</gene>
<dbReference type="Pfam" id="PF00534">
    <property type="entry name" value="Glycos_transf_1"/>
    <property type="match status" value="1"/>
</dbReference>
<dbReference type="Proteomes" id="UP000177960">
    <property type="component" value="Unassembled WGS sequence"/>
</dbReference>
<sequence length="372" mass="42846">MKILIATGIFPPDIGGPALYSQKLAEEFSSRGLVVSVITYGKNFFKNNAYLISGVSRKWPFGLRQAIYFLKLLNQARKSDVILTFDSLGAGLPAVIAGKLFNKKVVIRLGGDFLWEKFVESGRGKVTMAEFYQKKLHQRFIILFRLIIFALQNTDKIVFTTEFQKGLFVSYYGLRPNKVFMIRNVFEKKNGQLLIYDNNLKTILWAGRFLKLKNLDLLLRVFKRLLVYDKNLVLELAGEGPERRTLQLTADNLQVTNNIKFLGKLSEFELKKKIINSYFCILPSLSEVSPNFALQCLALEKPIILTEETGLKEQFPGLMYADPQKEDSFFQSALRLLDANSYDNYQKFISDIHYQKTWRDLADEYLKILDPH</sequence>
<dbReference type="CDD" id="cd03801">
    <property type="entry name" value="GT4_PimA-like"/>
    <property type="match status" value="1"/>
</dbReference>
<dbReference type="GO" id="GO:0016757">
    <property type="term" value="F:glycosyltransferase activity"/>
    <property type="evidence" value="ECO:0007669"/>
    <property type="project" value="InterPro"/>
</dbReference>
<proteinExistence type="predicted"/>
<feature type="domain" description="Glycosyl transferase family 1" evidence="2">
    <location>
        <begin position="198"/>
        <end position="315"/>
    </location>
</feature>
<dbReference type="EMBL" id="MHJG01000005">
    <property type="protein sequence ID" value="OGY64285.1"/>
    <property type="molecule type" value="Genomic_DNA"/>
</dbReference>
<dbReference type="SUPFAM" id="SSF53756">
    <property type="entry name" value="UDP-Glycosyltransferase/glycogen phosphorylase"/>
    <property type="match status" value="1"/>
</dbReference>
<keyword evidence="1" id="KW-0808">Transferase</keyword>
<evidence type="ECO:0008006" key="6">
    <source>
        <dbReference type="Google" id="ProtNLM"/>
    </source>
</evidence>
<dbReference type="InterPro" id="IPR001296">
    <property type="entry name" value="Glyco_trans_1"/>
</dbReference>
<name>A0A1G1ZIF9_9BACT</name>
<evidence type="ECO:0000256" key="1">
    <source>
        <dbReference type="ARBA" id="ARBA00022679"/>
    </source>
</evidence>
<dbReference type="AlphaFoldDB" id="A0A1G1ZIF9"/>
<reference evidence="4 5" key="1">
    <citation type="journal article" date="2016" name="Nat. Commun.">
        <title>Thousands of microbial genomes shed light on interconnected biogeochemical processes in an aquifer system.</title>
        <authorList>
            <person name="Anantharaman K."/>
            <person name="Brown C.T."/>
            <person name="Hug L.A."/>
            <person name="Sharon I."/>
            <person name="Castelle C.J."/>
            <person name="Probst A.J."/>
            <person name="Thomas B.C."/>
            <person name="Singh A."/>
            <person name="Wilkins M.J."/>
            <person name="Karaoz U."/>
            <person name="Brodie E.L."/>
            <person name="Williams K.H."/>
            <person name="Hubbard S.S."/>
            <person name="Banfield J.F."/>
        </authorList>
    </citation>
    <scope>NUCLEOTIDE SEQUENCE [LARGE SCALE GENOMIC DNA]</scope>
</reference>
<evidence type="ECO:0000259" key="2">
    <source>
        <dbReference type="Pfam" id="PF00534"/>
    </source>
</evidence>
<protein>
    <recommendedName>
        <fullName evidence="6">Glycosyl transferase family 1 domain-containing protein</fullName>
    </recommendedName>
</protein>
<dbReference type="PANTHER" id="PTHR46401:SF2">
    <property type="entry name" value="GLYCOSYLTRANSFERASE WBBK-RELATED"/>
    <property type="match status" value="1"/>
</dbReference>
<evidence type="ECO:0000313" key="4">
    <source>
        <dbReference type="EMBL" id="OGY64285.1"/>
    </source>
</evidence>
<feature type="domain" description="Glycosyltransferase subfamily 4-like N-terminal" evidence="3">
    <location>
        <begin position="14"/>
        <end position="184"/>
    </location>
</feature>
<evidence type="ECO:0000259" key="3">
    <source>
        <dbReference type="Pfam" id="PF13439"/>
    </source>
</evidence>